<sequence>MNLLSRQRKNAVPEAGTVVPGSPDAVEVAGRSIRVGDGYTAALAVTGYPAEVGPGWLEPLLAYPGRVDVSLHIEPVPPVVASQRLRKQRGRFEASRRQDAAKGRLDDPELDAAAADAAELASRVARGEARLFRLGLYLTVHADTEAELADRVTEVRALASSLLLDVAPATWRQLQGWITGLPLAFDALGMKRVFDTDALAAAFPFTSPDLPTTAGDTGMGVLYGLNLHSPGVVVWDRWAQPNYNSVILARSGEGKSYLAKLDLLRNLYLGVEARVIDPEDEYVRLAEAVGGTVIRPGTPGVRINPLDLSAGDGDALVRRALFMQTFVAVLTGGGTGTGTIGPEEAAVLDVAVLAAYRAKGITTDPRTWRRPAPLLADVAEALTDSGDAGRTLAARLHPYVAGSFKGLVDGPTTTSPDGHLVVYAIKDLPDELKPVGTLLILDAIWKTVSTAIRTGASTRRLVQVDEAWLMLRQGLGAQFLFRLSKSARKYGAGLSVITQDAADVLATEVGRAVVSNAATQVLLRQAPQAIDAVTAAFGLTDGERAFLLSSSRGDALLASGSSRVAFHSLASDVEHDLVVTGPESATARR</sequence>
<dbReference type="InterPro" id="IPR051162">
    <property type="entry name" value="T4SS_component"/>
</dbReference>
<dbReference type="GeneID" id="93771275"/>
<dbReference type="InterPro" id="IPR027417">
    <property type="entry name" value="P-loop_NTPase"/>
</dbReference>
<organism evidence="3 4">
    <name type="scientific">Salinispora arenicola</name>
    <dbReference type="NCBI Taxonomy" id="168697"/>
    <lineage>
        <taxon>Bacteria</taxon>
        <taxon>Bacillati</taxon>
        <taxon>Actinomycetota</taxon>
        <taxon>Actinomycetes</taxon>
        <taxon>Micromonosporales</taxon>
        <taxon>Micromonosporaceae</taxon>
        <taxon>Salinispora</taxon>
    </lineage>
</organism>
<evidence type="ECO:0000313" key="2">
    <source>
        <dbReference type="EMBL" id="GIM87071.1"/>
    </source>
</evidence>
<gene>
    <name evidence="3" type="ORF">FB564_2015</name>
    <name evidence="2" type="ORF">Sar04_38070</name>
</gene>
<dbReference type="EMBL" id="VFOL01000001">
    <property type="protein sequence ID" value="TQL36881.1"/>
    <property type="molecule type" value="Genomic_DNA"/>
</dbReference>
<evidence type="ECO:0000313" key="4">
    <source>
        <dbReference type="Proteomes" id="UP000315983"/>
    </source>
</evidence>
<feature type="domain" description="TraG P-loop" evidence="1">
    <location>
        <begin position="424"/>
        <end position="553"/>
    </location>
</feature>
<protein>
    <submittedName>
        <fullName evidence="2">Type VI secretion protein</fullName>
    </submittedName>
</protein>
<dbReference type="EMBL" id="BOQM01000030">
    <property type="protein sequence ID" value="GIM87071.1"/>
    <property type="molecule type" value="Genomic_DNA"/>
</dbReference>
<name>A0A542XM07_SALAC</name>
<dbReference type="AlphaFoldDB" id="A0A542XM07"/>
<accession>A0A542XM07</accession>
<dbReference type="SUPFAM" id="SSF52540">
    <property type="entry name" value="P-loop containing nucleoside triphosphate hydrolases"/>
    <property type="match status" value="1"/>
</dbReference>
<keyword evidence="5" id="KW-1185">Reference proteome</keyword>
<dbReference type="PANTHER" id="PTHR30121">
    <property type="entry name" value="UNCHARACTERIZED PROTEIN YJGR-RELATED"/>
    <property type="match status" value="1"/>
</dbReference>
<dbReference type="Gene3D" id="1.10.8.730">
    <property type="match status" value="1"/>
</dbReference>
<dbReference type="CDD" id="cd01127">
    <property type="entry name" value="TrwB_TraG_TraD_VirD4"/>
    <property type="match status" value="1"/>
</dbReference>
<reference evidence="3 4" key="1">
    <citation type="submission" date="2019-06" db="EMBL/GenBank/DDBJ databases">
        <title>Sequencing the genomes of 1000 actinobacteria strains.</title>
        <authorList>
            <person name="Klenk H.-P."/>
        </authorList>
    </citation>
    <scope>NUCLEOTIDE SEQUENCE [LARGE SCALE GENOMIC DNA]</scope>
    <source>
        <strain evidence="3 4">DSM 44819</strain>
    </source>
</reference>
<dbReference type="Gene3D" id="3.40.50.300">
    <property type="entry name" value="P-loop containing nucleotide triphosphate hydrolases"/>
    <property type="match status" value="1"/>
</dbReference>
<dbReference type="Pfam" id="PF19044">
    <property type="entry name" value="P-loop_TraG"/>
    <property type="match status" value="1"/>
</dbReference>
<comment type="caution">
    <text evidence="3">The sequence shown here is derived from an EMBL/GenBank/DDBJ whole genome shotgun (WGS) entry which is preliminary data.</text>
</comment>
<dbReference type="InterPro" id="IPR043964">
    <property type="entry name" value="P-loop_TraG"/>
</dbReference>
<dbReference type="Proteomes" id="UP000315983">
    <property type="component" value="Unassembled WGS sequence"/>
</dbReference>
<evidence type="ECO:0000259" key="1">
    <source>
        <dbReference type="Pfam" id="PF19044"/>
    </source>
</evidence>
<dbReference type="RefSeq" id="WP_142116324.1">
    <property type="nucleotide sequence ID" value="NZ_BOQM01000030.1"/>
</dbReference>
<evidence type="ECO:0000313" key="5">
    <source>
        <dbReference type="Proteomes" id="UP000677457"/>
    </source>
</evidence>
<dbReference type="PANTHER" id="PTHR30121:SF6">
    <property type="entry name" value="SLR6007 PROTEIN"/>
    <property type="match status" value="1"/>
</dbReference>
<evidence type="ECO:0000313" key="3">
    <source>
        <dbReference type="EMBL" id="TQL36881.1"/>
    </source>
</evidence>
<reference evidence="2 5" key="2">
    <citation type="submission" date="2021-03" db="EMBL/GenBank/DDBJ databases">
        <title>Whole genome shotgun sequence of Salinispora arenicola NBRC 105043.</title>
        <authorList>
            <person name="Komaki H."/>
            <person name="Tamura T."/>
        </authorList>
    </citation>
    <scope>NUCLEOTIDE SEQUENCE [LARGE SCALE GENOMIC DNA]</scope>
    <source>
        <strain evidence="2 5">NBRC 105043</strain>
    </source>
</reference>
<proteinExistence type="predicted"/>
<dbReference type="Proteomes" id="UP000677457">
    <property type="component" value="Unassembled WGS sequence"/>
</dbReference>